<keyword evidence="3" id="KW-0808">Transferase</keyword>
<dbReference type="GO" id="GO:1901135">
    <property type="term" value="P:carbohydrate derivative metabolic process"/>
    <property type="evidence" value="ECO:0007669"/>
    <property type="project" value="UniProtKB-ARBA"/>
</dbReference>
<evidence type="ECO:0000259" key="2">
    <source>
        <dbReference type="Pfam" id="PF13439"/>
    </source>
</evidence>
<proteinExistence type="predicted"/>
<comment type="caution">
    <text evidence="3">The sequence shown here is derived from an EMBL/GenBank/DDBJ whole genome shotgun (WGS) entry which is preliminary data.</text>
</comment>
<dbReference type="Pfam" id="PF00534">
    <property type="entry name" value="Glycos_transf_1"/>
    <property type="match status" value="1"/>
</dbReference>
<dbReference type="Gene3D" id="3.40.50.2000">
    <property type="entry name" value="Glycogen Phosphorylase B"/>
    <property type="match status" value="2"/>
</dbReference>
<sequence>MRKLKIVQILPSLNTGGVERGVLDFNKYLVNKGHTSYVISNGGRQVKNLVEDGGEHIHLQVSKKSFLTLMQAKKLASIINQISPDIVHIRSRIPAWVLQLSKFFIKNPRPIIFSTFHGLYSTPFYSRIMASFDNVIAISKTVEKYINENYERHLKLPPKLIYRGSDKEYFTSKFRPKDSYLENFFSKFPSLKNKKILSFPGRLSSWKGQESFLKLLSELSSDYAGIIVGPYKDAKPKFKRKLDLLISNYNLQKRVYFYNAVDDIREIYFLSDVVFNLSSKPEPFGRTLLEAAMMSKKICGWNRGGAGEVLDLFYPKGKVEFNNFKMLTTQVKEIISSKDVPNNVYLTSDLMHEKTISFYFDALDKRD</sequence>
<dbReference type="InterPro" id="IPR001296">
    <property type="entry name" value="Glyco_trans_1"/>
</dbReference>
<dbReference type="Pfam" id="PF13439">
    <property type="entry name" value="Glyco_transf_4"/>
    <property type="match status" value="1"/>
</dbReference>
<dbReference type="AlphaFoldDB" id="A0A520N043"/>
<dbReference type="PANTHER" id="PTHR12526">
    <property type="entry name" value="GLYCOSYLTRANSFERASE"/>
    <property type="match status" value="1"/>
</dbReference>
<evidence type="ECO:0000259" key="1">
    <source>
        <dbReference type="Pfam" id="PF00534"/>
    </source>
</evidence>
<gene>
    <name evidence="3" type="ORF">EVA92_01470</name>
</gene>
<dbReference type="EMBL" id="SHBE01000002">
    <property type="protein sequence ID" value="RZO26848.1"/>
    <property type="molecule type" value="Genomic_DNA"/>
</dbReference>
<name>A0A520N043_9GAMM</name>
<evidence type="ECO:0000313" key="4">
    <source>
        <dbReference type="Proteomes" id="UP000315825"/>
    </source>
</evidence>
<dbReference type="Proteomes" id="UP000315825">
    <property type="component" value="Unassembled WGS sequence"/>
</dbReference>
<accession>A0A520N043</accession>
<reference evidence="3 4" key="1">
    <citation type="submission" date="2019-02" db="EMBL/GenBank/DDBJ databases">
        <title>Prokaryotic population dynamics and viral predation in marine succession experiment using metagenomics: the confinement effect.</title>
        <authorList>
            <person name="Haro-Moreno J.M."/>
            <person name="Rodriguez-Valera F."/>
            <person name="Lopez-Perez M."/>
        </authorList>
    </citation>
    <scope>NUCLEOTIDE SEQUENCE [LARGE SCALE GENOMIC DNA]</scope>
    <source>
        <strain evidence="3">MED-G159</strain>
    </source>
</reference>
<dbReference type="InterPro" id="IPR028098">
    <property type="entry name" value="Glyco_trans_4-like_N"/>
</dbReference>
<feature type="domain" description="Glycosyltransferase subfamily 4-like N-terminal" evidence="2">
    <location>
        <begin position="16"/>
        <end position="164"/>
    </location>
</feature>
<protein>
    <submittedName>
        <fullName evidence="3">Glycosyltransferase</fullName>
    </submittedName>
</protein>
<organism evidence="3 4">
    <name type="scientific">SAR86 cluster bacterium</name>
    <dbReference type="NCBI Taxonomy" id="2030880"/>
    <lineage>
        <taxon>Bacteria</taxon>
        <taxon>Pseudomonadati</taxon>
        <taxon>Pseudomonadota</taxon>
        <taxon>Gammaproteobacteria</taxon>
        <taxon>SAR86 cluster</taxon>
    </lineage>
</organism>
<dbReference type="GO" id="GO:0016757">
    <property type="term" value="F:glycosyltransferase activity"/>
    <property type="evidence" value="ECO:0007669"/>
    <property type="project" value="InterPro"/>
</dbReference>
<feature type="domain" description="Glycosyl transferase family 1" evidence="1">
    <location>
        <begin position="185"/>
        <end position="342"/>
    </location>
</feature>
<dbReference type="SUPFAM" id="SSF53756">
    <property type="entry name" value="UDP-Glycosyltransferase/glycogen phosphorylase"/>
    <property type="match status" value="1"/>
</dbReference>
<evidence type="ECO:0000313" key="3">
    <source>
        <dbReference type="EMBL" id="RZO26848.1"/>
    </source>
</evidence>